<sequence>MQPGSLSEPTARLLGQRRPRQSGSSGNEPDSRAWDADGYGPNRISYIIWPYDTISTSPTSSPPPLGSDSPLLNWGALPTRNKRTARKQHNTKARASASGSHLKSGKAMAM</sequence>
<keyword evidence="3" id="KW-1185">Reference proteome</keyword>
<feature type="non-terminal residue" evidence="2">
    <location>
        <position position="110"/>
    </location>
</feature>
<proteinExistence type="predicted"/>
<dbReference type="Proteomes" id="UP000266841">
    <property type="component" value="Unassembled WGS sequence"/>
</dbReference>
<gene>
    <name evidence="2" type="ORF">THAOC_27581</name>
</gene>
<feature type="compositionally biased region" description="Basic residues" evidence="1">
    <location>
        <begin position="80"/>
        <end position="92"/>
    </location>
</feature>
<dbReference type="AlphaFoldDB" id="K0S2A6"/>
<comment type="caution">
    <text evidence="2">The sequence shown here is derived from an EMBL/GenBank/DDBJ whole genome shotgun (WGS) entry which is preliminary data.</text>
</comment>
<reference evidence="2 3" key="1">
    <citation type="journal article" date="2012" name="Genome Biol.">
        <title>Genome and low-iron response of an oceanic diatom adapted to chronic iron limitation.</title>
        <authorList>
            <person name="Lommer M."/>
            <person name="Specht M."/>
            <person name="Roy A.S."/>
            <person name="Kraemer L."/>
            <person name="Andreson R."/>
            <person name="Gutowska M.A."/>
            <person name="Wolf J."/>
            <person name="Bergner S.V."/>
            <person name="Schilhabel M.B."/>
            <person name="Klostermeier U.C."/>
            <person name="Beiko R.G."/>
            <person name="Rosenstiel P."/>
            <person name="Hippler M."/>
            <person name="Laroche J."/>
        </authorList>
    </citation>
    <scope>NUCLEOTIDE SEQUENCE [LARGE SCALE GENOMIC DNA]</scope>
    <source>
        <strain evidence="2 3">CCMP1005</strain>
    </source>
</reference>
<evidence type="ECO:0000256" key="1">
    <source>
        <dbReference type="SAM" id="MobiDB-lite"/>
    </source>
</evidence>
<accession>K0S2A6</accession>
<name>K0S2A6_THAOC</name>
<feature type="region of interest" description="Disordered" evidence="1">
    <location>
        <begin position="53"/>
        <end position="110"/>
    </location>
</feature>
<organism evidence="2 3">
    <name type="scientific">Thalassiosira oceanica</name>
    <name type="common">Marine diatom</name>
    <dbReference type="NCBI Taxonomy" id="159749"/>
    <lineage>
        <taxon>Eukaryota</taxon>
        <taxon>Sar</taxon>
        <taxon>Stramenopiles</taxon>
        <taxon>Ochrophyta</taxon>
        <taxon>Bacillariophyta</taxon>
        <taxon>Coscinodiscophyceae</taxon>
        <taxon>Thalassiosirophycidae</taxon>
        <taxon>Thalassiosirales</taxon>
        <taxon>Thalassiosiraceae</taxon>
        <taxon>Thalassiosira</taxon>
    </lineage>
</organism>
<dbReference type="EMBL" id="AGNL01038619">
    <property type="protein sequence ID" value="EJK53047.1"/>
    <property type="molecule type" value="Genomic_DNA"/>
</dbReference>
<feature type="region of interest" description="Disordered" evidence="1">
    <location>
        <begin position="1"/>
        <end position="39"/>
    </location>
</feature>
<evidence type="ECO:0000313" key="2">
    <source>
        <dbReference type="EMBL" id="EJK53047.1"/>
    </source>
</evidence>
<protein>
    <submittedName>
        <fullName evidence="2">Uncharacterized protein</fullName>
    </submittedName>
</protein>
<evidence type="ECO:0000313" key="3">
    <source>
        <dbReference type="Proteomes" id="UP000266841"/>
    </source>
</evidence>